<dbReference type="EMBL" id="JYDJ01000144">
    <property type="protein sequence ID" value="KRX42451.1"/>
    <property type="molecule type" value="Genomic_DNA"/>
</dbReference>
<sequence length="106" mass="12249">MKKCLSTPHVQFNPLVFPPVFYWWTAFHVKLYNIHESFPQSRKQAAVHLLLVSINITVEWNSFINEMCIIFQTCTISAVTMQSGLNCYLSNTMTRLQASDQICGIY</sequence>
<evidence type="ECO:0000313" key="1">
    <source>
        <dbReference type="EMBL" id="KRX42451.1"/>
    </source>
</evidence>
<keyword evidence="2" id="KW-1185">Reference proteome</keyword>
<proteinExistence type="predicted"/>
<evidence type="ECO:0000313" key="2">
    <source>
        <dbReference type="Proteomes" id="UP000055048"/>
    </source>
</evidence>
<dbReference type="Proteomes" id="UP000055048">
    <property type="component" value="Unassembled WGS sequence"/>
</dbReference>
<organism evidence="1 2">
    <name type="scientific">Trichinella murrelli</name>
    <dbReference type="NCBI Taxonomy" id="144512"/>
    <lineage>
        <taxon>Eukaryota</taxon>
        <taxon>Metazoa</taxon>
        <taxon>Ecdysozoa</taxon>
        <taxon>Nematoda</taxon>
        <taxon>Enoplea</taxon>
        <taxon>Dorylaimia</taxon>
        <taxon>Trichinellida</taxon>
        <taxon>Trichinellidae</taxon>
        <taxon>Trichinella</taxon>
    </lineage>
</organism>
<protein>
    <submittedName>
        <fullName evidence="1">Uncharacterized protein</fullName>
    </submittedName>
</protein>
<accession>A0A0V0TVJ8</accession>
<dbReference type="AlphaFoldDB" id="A0A0V0TVJ8"/>
<gene>
    <name evidence="1" type="ORF">T05_3452</name>
</gene>
<name>A0A0V0TVJ8_9BILA</name>
<comment type="caution">
    <text evidence="1">The sequence shown here is derived from an EMBL/GenBank/DDBJ whole genome shotgun (WGS) entry which is preliminary data.</text>
</comment>
<reference evidence="1 2" key="1">
    <citation type="submission" date="2015-01" db="EMBL/GenBank/DDBJ databases">
        <title>Evolution of Trichinella species and genotypes.</title>
        <authorList>
            <person name="Korhonen P.K."/>
            <person name="Edoardo P."/>
            <person name="Giuseppe L.R."/>
            <person name="Gasser R.B."/>
        </authorList>
    </citation>
    <scope>NUCLEOTIDE SEQUENCE [LARGE SCALE GENOMIC DNA]</scope>
    <source>
        <strain evidence="1">ISS417</strain>
    </source>
</reference>